<dbReference type="InterPro" id="IPR011767">
    <property type="entry name" value="GLR_AS"/>
</dbReference>
<evidence type="ECO:0000259" key="8">
    <source>
        <dbReference type="Pfam" id="PF13456"/>
    </source>
</evidence>
<dbReference type="InterPro" id="IPR012337">
    <property type="entry name" value="RNaseH-like_sf"/>
</dbReference>
<dbReference type="GO" id="GO:0034599">
    <property type="term" value="P:cellular response to oxidative stress"/>
    <property type="evidence" value="ECO:0007669"/>
    <property type="project" value="TreeGrafter"/>
</dbReference>
<keyword evidence="6" id="KW-0676">Redox-active center</keyword>
<evidence type="ECO:0000259" key="7">
    <source>
        <dbReference type="Pfam" id="PF00462"/>
    </source>
</evidence>
<dbReference type="GO" id="GO:0003676">
    <property type="term" value="F:nucleic acid binding"/>
    <property type="evidence" value="ECO:0007669"/>
    <property type="project" value="InterPro"/>
</dbReference>
<dbReference type="CDD" id="cd06222">
    <property type="entry name" value="RNase_H_like"/>
    <property type="match status" value="1"/>
</dbReference>
<dbReference type="InterPro" id="IPR044730">
    <property type="entry name" value="RNase_H-like_dom_plant"/>
</dbReference>
<dbReference type="NCBIfam" id="TIGR02180">
    <property type="entry name" value="GRX_euk"/>
    <property type="match status" value="1"/>
</dbReference>
<dbReference type="InterPro" id="IPR002109">
    <property type="entry name" value="Glutaredoxin"/>
</dbReference>
<comment type="function">
    <text evidence="1">Has a glutathione-disulfide oxidoreductase activity in the presence of NADPH and glutathione reductase. Reduces low molecular weight disulfides and proteins.</text>
</comment>
<dbReference type="PANTHER" id="PTHR45694">
    <property type="entry name" value="GLUTAREDOXIN 2"/>
    <property type="match status" value="1"/>
</dbReference>
<evidence type="ECO:0000259" key="9">
    <source>
        <dbReference type="Pfam" id="PF13966"/>
    </source>
</evidence>
<dbReference type="GO" id="GO:0015038">
    <property type="term" value="F:glutathione disulfide oxidoreductase activity"/>
    <property type="evidence" value="ECO:0007669"/>
    <property type="project" value="TreeGrafter"/>
</dbReference>
<keyword evidence="4" id="KW-0249">Electron transport</keyword>
<keyword evidence="11" id="KW-1185">Reference proteome</keyword>
<feature type="domain" description="Glutaredoxin" evidence="7">
    <location>
        <begin position="386"/>
        <end position="448"/>
    </location>
</feature>
<keyword evidence="3" id="KW-0813">Transport</keyword>
<dbReference type="AlphaFoldDB" id="A0A803PDX1"/>
<dbReference type="Pfam" id="PF00462">
    <property type="entry name" value="Glutaredoxin"/>
    <property type="match status" value="1"/>
</dbReference>
<dbReference type="GO" id="GO:0005737">
    <property type="term" value="C:cytoplasm"/>
    <property type="evidence" value="ECO:0007669"/>
    <property type="project" value="TreeGrafter"/>
</dbReference>
<feature type="domain" description="Reverse transcriptase zinc-binding" evidence="9">
    <location>
        <begin position="10"/>
        <end position="103"/>
    </location>
</feature>
<dbReference type="EMBL" id="UZAU01000395">
    <property type="status" value="NOT_ANNOTATED_CDS"/>
    <property type="molecule type" value="Genomic_DNA"/>
</dbReference>
<dbReference type="Gramene" id="evm.model.04.1633">
    <property type="protein sequence ID" value="cds.evm.model.04.1633"/>
    <property type="gene ID" value="evm.TU.04.1633"/>
</dbReference>
<evidence type="ECO:0000256" key="5">
    <source>
        <dbReference type="ARBA" id="ARBA00023157"/>
    </source>
</evidence>
<feature type="domain" description="RNase H type-1" evidence="8">
    <location>
        <begin position="186"/>
        <end position="307"/>
    </location>
</feature>
<dbReference type="InterPro" id="IPR014025">
    <property type="entry name" value="Glutaredoxin_subgr"/>
</dbReference>
<dbReference type="Gene3D" id="3.40.30.10">
    <property type="entry name" value="Glutaredoxin"/>
    <property type="match status" value="1"/>
</dbReference>
<dbReference type="Gene3D" id="3.30.420.10">
    <property type="entry name" value="Ribonuclease H-like superfamily/Ribonuclease H"/>
    <property type="match status" value="1"/>
</dbReference>
<dbReference type="PROSITE" id="PS51354">
    <property type="entry name" value="GLUTAREDOXIN_2"/>
    <property type="match status" value="1"/>
</dbReference>
<proteinExistence type="inferred from homology"/>
<dbReference type="Pfam" id="PF13456">
    <property type="entry name" value="RVT_3"/>
    <property type="match status" value="1"/>
</dbReference>
<dbReference type="InterPro" id="IPR002156">
    <property type="entry name" value="RNaseH_domain"/>
</dbReference>
<dbReference type="CDD" id="cd03419">
    <property type="entry name" value="GRX_GRXh_1_2_like"/>
    <property type="match status" value="1"/>
</dbReference>
<dbReference type="Proteomes" id="UP000596661">
    <property type="component" value="Chromosome 4"/>
</dbReference>
<protein>
    <submittedName>
        <fullName evidence="10">Uncharacterized protein</fullName>
    </submittedName>
</protein>
<dbReference type="InterPro" id="IPR026960">
    <property type="entry name" value="RVT-Znf"/>
</dbReference>
<dbReference type="InterPro" id="IPR036249">
    <property type="entry name" value="Thioredoxin-like_sf"/>
</dbReference>
<evidence type="ECO:0000313" key="10">
    <source>
        <dbReference type="EnsemblPlants" id="cds.evm.model.04.1633"/>
    </source>
</evidence>
<evidence type="ECO:0000256" key="6">
    <source>
        <dbReference type="ARBA" id="ARBA00023284"/>
    </source>
</evidence>
<reference evidence="10" key="2">
    <citation type="submission" date="2021-03" db="UniProtKB">
        <authorList>
            <consortium name="EnsemblPlants"/>
        </authorList>
    </citation>
    <scope>IDENTIFICATION</scope>
</reference>
<dbReference type="InterPro" id="IPR036397">
    <property type="entry name" value="RNaseH_sf"/>
</dbReference>
<sequence length="470" mass="52105">MWHYTVDGNYSVKSGYFAASQLAQFDPSPSKSWLSVWWKEFWKTSLPEKVLIFAWRGFHDALPTYVGLQKRKVVDHTNCPICGFSVDSNSHVVFLCRGFKKVWKELRITLLNNLSMDISFKQIVLKASKILSRSDYELFLVATWYIWGERNQIVHGRKANPSDVMGSTCLSPERWVKLPLGAYKLNVDASLDVNSNTIGIGTIVRDTTGNVLGCLCKSLFGTFPVILAEVVALMVALDWSFTLGLPLHVVESDCLALVLALPKRFSLCDELSSLLDDIASLLSIFLEASLIHVRRTPNKAAHESAVHALTVNVLNSQHNCSPLSRPEKRGSILVSGEFGAKMRRFPVTLLLVAVVALVALGISTKGAEASNSASAFVQNIIYSNKIAMFSKSYCPYCRRAKRILGELHQQPFVVELDLRDDGTQIQDVLLDLVGRHTVPQIFVNGQHIGGSDDLKNAVLNGQLQKLLSTS</sequence>
<dbReference type="Pfam" id="PF13966">
    <property type="entry name" value="zf-RVT"/>
    <property type="match status" value="1"/>
</dbReference>
<dbReference type="PANTHER" id="PTHR45694:SF4">
    <property type="entry name" value="GLUTAREDOXIN-C3"/>
    <property type="match status" value="1"/>
</dbReference>
<name>A0A803PDX1_CANSA</name>
<evidence type="ECO:0000256" key="3">
    <source>
        <dbReference type="ARBA" id="ARBA00022448"/>
    </source>
</evidence>
<evidence type="ECO:0000256" key="2">
    <source>
        <dbReference type="ARBA" id="ARBA00007190"/>
    </source>
</evidence>
<dbReference type="EnsemblPlants" id="evm.model.04.1633">
    <property type="protein sequence ID" value="cds.evm.model.04.1633"/>
    <property type="gene ID" value="evm.TU.04.1633"/>
</dbReference>
<organism evidence="10 11">
    <name type="scientific">Cannabis sativa</name>
    <name type="common">Hemp</name>
    <name type="synonym">Marijuana</name>
    <dbReference type="NCBI Taxonomy" id="3483"/>
    <lineage>
        <taxon>Eukaryota</taxon>
        <taxon>Viridiplantae</taxon>
        <taxon>Streptophyta</taxon>
        <taxon>Embryophyta</taxon>
        <taxon>Tracheophyta</taxon>
        <taxon>Spermatophyta</taxon>
        <taxon>Magnoliopsida</taxon>
        <taxon>eudicotyledons</taxon>
        <taxon>Gunneridae</taxon>
        <taxon>Pentapetalae</taxon>
        <taxon>rosids</taxon>
        <taxon>fabids</taxon>
        <taxon>Rosales</taxon>
        <taxon>Cannabaceae</taxon>
        <taxon>Cannabis</taxon>
    </lineage>
</organism>
<reference evidence="10" key="1">
    <citation type="submission" date="2018-11" db="EMBL/GenBank/DDBJ databases">
        <authorList>
            <person name="Grassa J C."/>
        </authorList>
    </citation>
    <scope>NUCLEOTIDE SEQUENCE [LARGE SCALE GENOMIC DNA]</scope>
</reference>
<dbReference type="SUPFAM" id="SSF52833">
    <property type="entry name" value="Thioredoxin-like"/>
    <property type="match status" value="1"/>
</dbReference>
<dbReference type="SUPFAM" id="SSF53098">
    <property type="entry name" value="Ribonuclease H-like"/>
    <property type="match status" value="1"/>
</dbReference>
<keyword evidence="5" id="KW-1015">Disulfide bond</keyword>
<evidence type="ECO:0000256" key="4">
    <source>
        <dbReference type="ARBA" id="ARBA00022982"/>
    </source>
</evidence>
<dbReference type="GO" id="GO:0004523">
    <property type="term" value="F:RNA-DNA hybrid ribonuclease activity"/>
    <property type="evidence" value="ECO:0007669"/>
    <property type="project" value="InterPro"/>
</dbReference>
<dbReference type="InterPro" id="IPR011899">
    <property type="entry name" value="Glutaredoxin_euk/vir"/>
</dbReference>
<dbReference type="PROSITE" id="PS00195">
    <property type="entry name" value="GLUTAREDOXIN_1"/>
    <property type="match status" value="1"/>
</dbReference>
<evidence type="ECO:0000256" key="1">
    <source>
        <dbReference type="ARBA" id="ARBA00002549"/>
    </source>
</evidence>
<accession>A0A803PDX1</accession>
<dbReference type="PRINTS" id="PR00160">
    <property type="entry name" value="GLUTAREDOXIN"/>
</dbReference>
<comment type="similarity">
    <text evidence="2">Belongs to the glutaredoxin family. CPYC subfamily.</text>
</comment>
<dbReference type="FunFam" id="3.40.30.10:FF:000026">
    <property type="entry name" value="Glutaredoxin 2"/>
    <property type="match status" value="1"/>
</dbReference>
<evidence type="ECO:0000313" key="11">
    <source>
        <dbReference type="Proteomes" id="UP000596661"/>
    </source>
</evidence>